<reference evidence="1 2" key="1">
    <citation type="journal article" date="2019" name="Nat. Ecol. Evol.">
        <title>Megaphylogeny resolves global patterns of mushroom evolution.</title>
        <authorList>
            <person name="Varga T."/>
            <person name="Krizsan K."/>
            <person name="Foldi C."/>
            <person name="Dima B."/>
            <person name="Sanchez-Garcia M."/>
            <person name="Sanchez-Ramirez S."/>
            <person name="Szollosi G.J."/>
            <person name="Szarkandi J.G."/>
            <person name="Papp V."/>
            <person name="Albert L."/>
            <person name="Andreopoulos W."/>
            <person name="Angelini C."/>
            <person name="Antonin V."/>
            <person name="Barry K.W."/>
            <person name="Bougher N.L."/>
            <person name="Buchanan P."/>
            <person name="Buyck B."/>
            <person name="Bense V."/>
            <person name="Catcheside P."/>
            <person name="Chovatia M."/>
            <person name="Cooper J."/>
            <person name="Damon W."/>
            <person name="Desjardin D."/>
            <person name="Finy P."/>
            <person name="Geml J."/>
            <person name="Haridas S."/>
            <person name="Hughes K."/>
            <person name="Justo A."/>
            <person name="Karasinski D."/>
            <person name="Kautmanova I."/>
            <person name="Kiss B."/>
            <person name="Kocsube S."/>
            <person name="Kotiranta H."/>
            <person name="LaButti K.M."/>
            <person name="Lechner B.E."/>
            <person name="Liimatainen K."/>
            <person name="Lipzen A."/>
            <person name="Lukacs Z."/>
            <person name="Mihaltcheva S."/>
            <person name="Morgado L.N."/>
            <person name="Niskanen T."/>
            <person name="Noordeloos M.E."/>
            <person name="Ohm R.A."/>
            <person name="Ortiz-Santana B."/>
            <person name="Ovrebo C."/>
            <person name="Racz N."/>
            <person name="Riley R."/>
            <person name="Savchenko A."/>
            <person name="Shiryaev A."/>
            <person name="Soop K."/>
            <person name="Spirin V."/>
            <person name="Szebenyi C."/>
            <person name="Tomsovsky M."/>
            <person name="Tulloss R.E."/>
            <person name="Uehling J."/>
            <person name="Grigoriev I.V."/>
            <person name="Vagvolgyi C."/>
            <person name="Papp T."/>
            <person name="Martin F.M."/>
            <person name="Miettinen O."/>
            <person name="Hibbett D.S."/>
            <person name="Nagy L.G."/>
        </authorList>
    </citation>
    <scope>NUCLEOTIDE SEQUENCE [LARGE SCALE GENOMIC DNA]</scope>
    <source>
        <strain evidence="1 2">NL-1719</strain>
    </source>
</reference>
<gene>
    <name evidence="1" type="ORF">BDN72DRAFT_963808</name>
</gene>
<keyword evidence="2" id="KW-1185">Reference proteome</keyword>
<accession>A0ACD3AFH0</accession>
<sequence>MARSSPSVYSFDILHLTPKEAFQKIDTEICTIQAYLHSLQSLRNSLTPTSQIPIEILSKIFSFCQDYGEPSTVEHVDFTTRLSISQVCKHWRATALSTPDLWTMISISERSNKDFIQELITRSGSSNLSINVVSTSPSADVLAIDPPALPRIQHMRLEYTSGEEAVLLIDEVFEQAAPILSSLALSKLALPINLPPFSTTYPQLRSLTLCSCLSRNITPLMTPTLTRLHISRPNPCLPVSQFLAALVTLRNLEEIVFIQCFPYIPAGPHARHIHLPHLNVLDFTESESTLFLFLRCLDNPQALVNITYLEDGLEDDFLQALESYLSDTALPLHHLTIFNNGKDLVVDISTAALQRRHHIYLPNQGHELPEPNNTTRILEILNLTDLETLSITELSKTSLEEIAALSKLTSLTLVGSLMLLEMFTTLASSKPGSGPNVHFPQLRHLILSNIELTPRHNRNLSRALSTWRKGGRGLELLKFVNCANADRAAFVGLVDVVVFVT</sequence>
<proteinExistence type="predicted"/>
<name>A0ACD3AFH0_9AGAR</name>
<dbReference type="Proteomes" id="UP000308600">
    <property type="component" value="Unassembled WGS sequence"/>
</dbReference>
<evidence type="ECO:0000313" key="2">
    <source>
        <dbReference type="Proteomes" id="UP000308600"/>
    </source>
</evidence>
<dbReference type="EMBL" id="ML208515">
    <property type="protein sequence ID" value="TFK63592.1"/>
    <property type="molecule type" value="Genomic_DNA"/>
</dbReference>
<evidence type="ECO:0000313" key="1">
    <source>
        <dbReference type="EMBL" id="TFK63592.1"/>
    </source>
</evidence>
<protein>
    <submittedName>
        <fullName evidence="1">Uncharacterized protein</fullName>
    </submittedName>
</protein>
<organism evidence="1 2">
    <name type="scientific">Pluteus cervinus</name>
    <dbReference type="NCBI Taxonomy" id="181527"/>
    <lineage>
        <taxon>Eukaryota</taxon>
        <taxon>Fungi</taxon>
        <taxon>Dikarya</taxon>
        <taxon>Basidiomycota</taxon>
        <taxon>Agaricomycotina</taxon>
        <taxon>Agaricomycetes</taxon>
        <taxon>Agaricomycetidae</taxon>
        <taxon>Agaricales</taxon>
        <taxon>Pluteineae</taxon>
        <taxon>Pluteaceae</taxon>
        <taxon>Pluteus</taxon>
    </lineage>
</organism>